<dbReference type="InterPro" id="IPR024079">
    <property type="entry name" value="MetalloPept_cat_dom_sf"/>
</dbReference>
<gene>
    <name evidence="2" type="ORF">SBAD_LOCUS11371</name>
</gene>
<organism evidence="4">
    <name type="scientific">Soboliphyme baturini</name>
    <dbReference type="NCBI Taxonomy" id="241478"/>
    <lineage>
        <taxon>Eukaryota</taxon>
        <taxon>Metazoa</taxon>
        <taxon>Ecdysozoa</taxon>
        <taxon>Nematoda</taxon>
        <taxon>Enoplea</taxon>
        <taxon>Dorylaimia</taxon>
        <taxon>Dioctophymatida</taxon>
        <taxon>Dioctophymatoidea</taxon>
        <taxon>Soboliphymatidae</taxon>
        <taxon>Soboliphyme</taxon>
    </lineage>
</organism>
<dbReference type="Gene3D" id="3.40.390.10">
    <property type="entry name" value="Collagenase (Catalytic Domain)"/>
    <property type="match status" value="1"/>
</dbReference>
<sequence>MDDKSKLLAIRKVDNLIASIAYSRLILNDTILEQMYCVLTSQDYGEDNFFQFFSKVVSFRTSHRFRSLKLLHDRTEFRGPSTIVNAWYKADLNTITLPAAIFTAPIFDATFPMAVNYGFVGALIGHELIHGFDNQVCVTRAHVSVMFTVRFQGVQFFENGLLHSWMSEQSQANFDRLAECMVEQYSQVCYAQVNRCVSGNRTLAENIADNGGMNVAYRAYQTYIYGRGADEAPLPGFENYTLEQVFFMAYGKLWCMSSTSRNLLDTLQFDTHSPNVARVNEVLKNSPAFQKAFGCSTENKMHTDRICEIW</sequence>
<dbReference type="Pfam" id="PF01431">
    <property type="entry name" value="Peptidase_M13"/>
    <property type="match status" value="2"/>
</dbReference>
<dbReference type="InterPro" id="IPR000718">
    <property type="entry name" value="Peptidase_M13"/>
</dbReference>
<dbReference type="SUPFAM" id="SSF55486">
    <property type="entry name" value="Metalloproteases ('zincins'), catalytic domain"/>
    <property type="match status" value="1"/>
</dbReference>
<evidence type="ECO:0000259" key="1">
    <source>
        <dbReference type="Pfam" id="PF01431"/>
    </source>
</evidence>
<accession>A0A183J673</accession>
<dbReference type="GO" id="GO:0005886">
    <property type="term" value="C:plasma membrane"/>
    <property type="evidence" value="ECO:0007669"/>
    <property type="project" value="TreeGrafter"/>
</dbReference>
<dbReference type="WBParaSite" id="SBAD_0001175701-mRNA-1">
    <property type="protein sequence ID" value="SBAD_0001175701-mRNA-1"/>
    <property type="gene ID" value="SBAD_0001175701"/>
</dbReference>
<evidence type="ECO:0000313" key="3">
    <source>
        <dbReference type="Proteomes" id="UP000270296"/>
    </source>
</evidence>
<protein>
    <submittedName>
        <fullName evidence="4">Peptidase_M13 domain-containing protein</fullName>
    </submittedName>
</protein>
<dbReference type="InterPro" id="IPR018497">
    <property type="entry name" value="Peptidase_M13_C"/>
</dbReference>
<evidence type="ECO:0000313" key="4">
    <source>
        <dbReference type="WBParaSite" id="SBAD_0001175701-mRNA-1"/>
    </source>
</evidence>
<feature type="domain" description="Peptidase M13 C-terminal" evidence="1">
    <location>
        <begin position="146"/>
        <end position="309"/>
    </location>
</feature>
<dbReference type="GO" id="GO:0004222">
    <property type="term" value="F:metalloendopeptidase activity"/>
    <property type="evidence" value="ECO:0007669"/>
    <property type="project" value="InterPro"/>
</dbReference>
<dbReference type="GO" id="GO:0016485">
    <property type="term" value="P:protein processing"/>
    <property type="evidence" value="ECO:0007669"/>
    <property type="project" value="TreeGrafter"/>
</dbReference>
<name>A0A183J673_9BILA</name>
<reference evidence="2 3" key="2">
    <citation type="submission" date="2018-11" db="EMBL/GenBank/DDBJ databases">
        <authorList>
            <consortium name="Pathogen Informatics"/>
        </authorList>
    </citation>
    <scope>NUCLEOTIDE SEQUENCE [LARGE SCALE GENOMIC DNA]</scope>
</reference>
<dbReference type="Proteomes" id="UP000270296">
    <property type="component" value="Unassembled WGS sequence"/>
</dbReference>
<evidence type="ECO:0000313" key="2">
    <source>
        <dbReference type="EMBL" id="VDP39476.1"/>
    </source>
</evidence>
<dbReference type="PROSITE" id="PS51885">
    <property type="entry name" value="NEPRILYSIN"/>
    <property type="match status" value="1"/>
</dbReference>
<dbReference type="PANTHER" id="PTHR11733:SF240">
    <property type="entry name" value="GH14155P-RELATED"/>
    <property type="match status" value="1"/>
</dbReference>
<dbReference type="CDD" id="cd08662">
    <property type="entry name" value="M13"/>
    <property type="match status" value="1"/>
</dbReference>
<dbReference type="PRINTS" id="PR00786">
    <property type="entry name" value="NEPRILYSIN"/>
</dbReference>
<feature type="domain" description="Peptidase M13 C-terminal" evidence="1">
    <location>
        <begin position="85"/>
        <end position="135"/>
    </location>
</feature>
<proteinExistence type="predicted"/>
<keyword evidence="3" id="KW-1185">Reference proteome</keyword>
<dbReference type="EMBL" id="UZAM01015525">
    <property type="protein sequence ID" value="VDP39476.1"/>
    <property type="molecule type" value="Genomic_DNA"/>
</dbReference>
<dbReference type="AlphaFoldDB" id="A0A183J673"/>
<dbReference type="PANTHER" id="PTHR11733">
    <property type="entry name" value="ZINC METALLOPROTEASE FAMILY M13 NEPRILYSIN-RELATED"/>
    <property type="match status" value="1"/>
</dbReference>
<dbReference type="OrthoDB" id="6475849at2759"/>
<reference evidence="4" key="1">
    <citation type="submission" date="2016-06" db="UniProtKB">
        <authorList>
            <consortium name="WormBaseParasite"/>
        </authorList>
    </citation>
    <scope>IDENTIFICATION</scope>
</reference>